<evidence type="ECO:0000313" key="4">
    <source>
        <dbReference type="Proteomes" id="UP000193317"/>
    </source>
</evidence>
<dbReference type="OrthoDB" id="118834at2"/>
<dbReference type="AlphaFoldDB" id="A0A1X2EH73"/>
<feature type="compositionally biased region" description="Low complexity" evidence="1">
    <location>
        <begin position="146"/>
        <end position="161"/>
    </location>
</feature>
<proteinExistence type="predicted"/>
<dbReference type="EMBL" id="LQPW01000090">
    <property type="protein sequence ID" value="ORX02007.1"/>
    <property type="molecule type" value="Genomic_DNA"/>
</dbReference>
<name>A0A1X2EH73_MYCSZ</name>
<feature type="domain" description="Lipocalin-like" evidence="2">
    <location>
        <begin position="7"/>
        <end position="128"/>
    </location>
</feature>
<feature type="region of interest" description="Disordered" evidence="1">
    <location>
        <begin position="136"/>
        <end position="161"/>
    </location>
</feature>
<protein>
    <recommendedName>
        <fullName evidence="2">Lipocalin-like domain-containing protein</fullName>
    </recommendedName>
</protein>
<organism evidence="3 4">
    <name type="scientific">Mycobacterium szulgai</name>
    <dbReference type="NCBI Taxonomy" id="1787"/>
    <lineage>
        <taxon>Bacteria</taxon>
        <taxon>Bacillati</taxon>
        <taxon>Actinomycetota</taxon>
        <taxon>Actinomycetes</taxon>
        <taxon>Mycobacteriales</taxon>
        <taxon>Mycobacteriaceae</taxon>
        <taxon>Mycobacterium</taxon>
    </lineage>
</organism>
<dbReference type="Proteomes" id="UP000193317">
    <property type="component" value="Unassembled WGS sequence"/>
</dbReference>
<dbReference type="Pfam" id="PF13924">
    <property type="entry name" value="Lipocalin_5"/>
    <property type="match status" value="1"/>
</dbReference>
<gene>
    <name evidence="3" type="ORF">AWC27_01605</name>
</gene>
<accession>A0A1X2EH73</accession>
<comment type="caution">
    <text evidence="3">The sequence shown here is derived from an EMBL/GenBank/DDBJ whole genome shotgun (WGS) entry which is preliminary data.</text>
</comment>
<dbReference type="InterPro" id="IPR024311">
    <property type="entry name" value="Lipocalin-like"/>
</dbReference>
<reference evidence="3 4" key="1">
    <citation type="submission" date="2016-01" db="EMBL/GenBank/DDBJ databases">
        <title>The new phylogeny of the genus Mycobacterium.</title>
        <authorList>
            <person name="Tarcisio F."/>
            <person name="Conor M."/>
            <person name="Antonella G."/>
            <person name="Elisabetta G."/>
            <person name="Giulia F.S."/>
            <person name="Sara T."/>
            <person name="Anna F."/>
            <person name="Clotilde B."/>
            <person name="Roberto B."/>
            <person name="Veronica D.S."/>
            <person name="Fabio R."/>
            <person name="Monica P."/>
            <person name="Olivier J."/>
            <person name="Enrico T."/>
            <person name="Nicola S."/>
        </authorList>
    </citation>
    <scope>NUCLEOTIDE SEQUENCE [LARGE SCALE GENOMIC DNA]</scope>
    <source>
        <strain evidence="3 4">DSM 44166</strain>
    </source>
</reference>
<evidence type="ECO:0000259" key="2">
    <source>
        <dbReference type="Pfam" id="PF13924"/>
    </source>
</evidence>
<evidence type="ECO:0000313" key="3">
    <source>
        <dbReference type="EMBL" id="ORX02007.1"/>
    </source>
</evidence>
<sequence>MLGNEIVGTWRLISYAAQDDQGGPVLYPLGAEAVGLIIYTADGYMSAQLMRADRSQAAANDYLAYAGPYRVDEATGAVYHDVTVSLLPTWIGTTQLRHSTLDDDRLTLIAEVPVGDVTIRATLAWERATAHQAVASEHGVTTATHGSSPSGLSSGASSFSG</sequence>
<evidence type="ECO:0000256" key="1">
    <source>
        <dbReference type="SAM" id="MobiDB-lite"/>
    </source>
</evidence>
<keyword evidence="4" id="KW-1185">Reference proteome</keyword>